<feature type="region of interest" description="Disordered" evidence="1">
    <location>
        <begin position="873"/>
        <end position="934"/>
    </location>
</feature>
<feature type="compositionally biased region" description="Polar residues" evidence="1">
    <location>
        <begin position="391"/>
        <end position="404"/>
    </location>
</feature>
<reference evidence="2" key="1">
    <citation type="submission" date="2022-03" db="EMBL/GenBank/DDBJ databases">
        <title>Draft genome sequence of Aduncisulcus paluster, a free-living microaerophilic Fornicata.</title>
        <authorList>
            <person name="Yuyama I."/>
            <person name="Kume K."/>
            <person name="Tamura T."/>
            <person name="Inagaki Y."/>
            <person name="Hashimoto T."/>
        </authorList>
    </citation>
    <scope>NUCLEOTIDE SEQUENCE</scope>
    <source>
        <strain evidence="2">NY0171</strain>
    </source>
</reference>
<feature type="region of interest" description="Disordered" evidence="1">
    <location>
        <begin position="1"/>
        <end position="38"/>
    </location>
</feature>
<feature type="compositionally biased region" description="Acidic residues" evidence="1">
    <location>
        <begin position="913"/>
        <end position="934"/>
    </location>
</feature>
<feature type="region of interest" description="Disordered" evidence="1">
    <location>
        <begin position="502"/>
        <end position="562"/>
    </location>
</feature>
<feature type="compositionally biased region" description="Polar residues" evidence="1">
    <location>
        <begin position="72"/>
        <end position="82"/>
    </location>
</feature>
<proteinExistence type="predicted"/>
<dbReference type="Proteomes" id="UP001057375">
    <property type="component" value="Unassembled WGS sequence"/>
</dbReference>
<accession>A0ABQ5KIH9</accession>
<feature type="compositionally biased region" description="Basic and acidic residues" evidence="1">
    <location>
        <begin position="231"/>
        <end position="241"/>
    </location>
</feature>
<feature type="compositionally biased region" description="Basic and acidic residues" evidence="1">
    <location>
        <begin position="51"/>
        <end position="71"/>
    </location>
</feature>
<evidence type="ECO:0000313" key="3">
    <source>
        <dbReference type="Proteomes" id="UP001057375"/>
    </source>
</evidence>
<sequence>MDITGNSHKKSDVFPDIHKFRKVEPPNPSNPTKQHTKSLIDVYYDRKDQKMDRFPRTLQKDKTIEAYEKYESPSQRSHTPGSSEADVEGLAGFEQRLRERNTVTGGYSQVTLHDSPSVQVRPKQFSATYSIGTKSKFTKHTKGEKHRESSQVVMHQDPALYAELEDIRRGSGSQGYQHDDIYIKQEHRSIEKTKKRHKDRSRHSHKSQVYSIGSMNLLSMSLEQKLAITRQLEKKDRDRTPIRPSPTSIRKRPESREYPSFEKLNKFQQTPPSIYTDKDKDKASPTISMSVSIQPRTEESLFSAAMMSSDLLSDVKCSSKGEEGEKRFDVMLEKGKDLTSAGRWSSEDNTVGKYEVFIPNAHSNVLPQVSKEVSKDMYDKEEREKDDSLGSDLNDQSVERGTTTDSDGSASISDSDLSCNLYAVLQQRLKRLDTYQPSSSSSDKILGDDFLSPRRSSYSDVMIRVLTALLTSSTELELYSTIRKVCDCVSLVGASVDDKVGTTYPSTQQKGTSLPSSAVKPWKGRESTEDEVTPRTTEGGMDGARNVRSPYSTIEEEGDEESRGGELRYILHCISGGMHVESKKKRKRRRAKRLARQDFGEEEEEEENGIVGIPPRRPMVGAVGTRNPIRYRTAFDVQPTGREGRRSVKQPQSIAVNDAPTFRTDVDHQSHHGTINHDTSTIELHDEKSGIGDFDMSSFSCIPPHPGQSGTSQYTDQDVSSSMYAGIVSNTTVSMQGTSALVGQSMSLDDVSITSVSRVPPITAVLDDSTTYSKYSIQDQRSTSGSSVSQHIVSGVGNIARTPQARAPSHSHLLQPSAPGMRTGTSAQMEHEALSDDGHHPDQKDLSFRNGSSVGDQDANAQWVFIMEGMNTVKQSQHHRVRCERSSSSDIIERQEQQRRVRDHHDISHSSKEEEEEEEEEEEGMDEEIYANDE</sequence>
<feature type="compositionally biased region" description="Basic residues" evidence="1">
    <location>
        <begin position="582"/>
        <end position="594"/>
    </location>
</feature>
<feature type="region of interest" description="Disordered" evidence="1">
    <location>
        <begin position="377"/>
        <end position="413"/>
    </location>
</feature>
<dbReference type="EMBL" id="BQXS01009971">
    <property type="protein sequence ID" value="GKT32328.1"/>
    <property type="molecule type" value="Genomic_DNA"/>
</dbReference>
<feature type="compositionally biased region" description="Basic and acidic residues" evidence="1">
    <location>
        <begin position="883"/>
        <end position="912"/>
    </location>
</feature>
<feature type="compositionally biased region" description="Polar residues" evidence="1">
    <location>
        <begin position="503"/>
        <end position="516"/>
    </location>
</feature>
<name>A0ABQ5KIH9_9EUKA</name>
<organism evidence="2 3">
    <name type="scientific">Aduncisulcus paluster</name>
    <dbReference type="NCBI Taxonomy" id="2918883"/>
    <lineage>
        <taxon>Eukaryota</taxon>
        <taxon>Metamonada</taxon>
        <taxon>Carpediemonas-like organisms</taxon>
        <taxon>Aduncisulcus</taxon>
    </lineage>
</organism>
<gene>
    <name evidence="2" type="ORF">ADUPG1_006508</name>
</gene>
<feature type="compositionally biased region" description="Basic and acidic residues" evidence="1">
    <location>
        <begin position="377"/>
        <end position="388"/>
    </location>
</feature>
<feature type="compositionally biased region" description="Basic and acidic residues" evidence="1">
    <location>
        <begin position="251"/>
        <end position="265"/>
    </location>
</feature>
<comment type="caution">
    <text evidence="2">The sequence shown here is derived from an EMBL/GenBank/DDBJ whole genome shotgun (WGS) entry which is preliminary data.</text>
</comment>
<protein>
    <submittedName>
        <fullName evidence="2">Uncharacterized protein</fullName>
    </submittedName>
</protein>
<feature type="region of interest" description="Disordered" evidence="1">
    <location>
        <begin position="582"/>
        <end position="623"/>
    </location>
</feature>
<feature type="region of interest" description="Disordered" evidence="1">
    <location>
        <begin position="187"/>
        <end position="210"/>
    </location>
</feature>
<evidence type="ECO:0000256" key="1">
    <source>
        <dbReference type="SAM" id="MobiDB-lite"/>
    </source>
</evidence>
<feature type="compositionally biased region" description="Basic and acidic residues" evidence="1">
    <location>
        <begin position="829"/>
        <end position="847"/>
    </location>
</feature>
<feature type="compositionally biased region" description="Basic residues" evidence="1">
    <location>
        <begin position="193"/>
        <end position="206"/>
    </location>
</feature>
<feature type="non-terminal residue" evidence="2">
    <location>
        <position position="934"/>
    </location>
</feature>
<feature type="region of interest" description="Disordered" evidence="1">
    <location>
        <begin position="231"/>
        <end position="288"/>
    </location>
</feature>
<keyword evidence="3" id="KW-1185">Reference proteome</keyword>
<feature type="region of interest" description="Disordered" evidence="1">
    <location>
        <begin position="804"/>
        <end position="854"/>
    </location>
</feature>
<feature type="compositionally biased region" description="Basic and acidic residues" evidence="1">
    <location>
        <begin position="9"/>
        <end position="24"/>
    </location>
</feature>
<feature type="region of interest" description="Disordered" evidence="1">
    <location>
        <begin position="51"/>
        <end position="110"/>
    </location>
</feature>
<evidence type="ECO:0000313" key="2">
    <source>
        <dbReference type="EMBL" id="GKT32328.1"/>
    </source>
</evidence>